<accession>A0ABT9XLL1</accession>
<protein>
    <submittedName>
        <fullName evidence="2">DNA-binding transcriptional MerR regulator</fullName>
    </submittedName>
</protein>
<comment type="caution">
    <text evidence="2">The sequence shown here is derived from an EMBL/GenBank/DDBJ whole genome shotgun (WGS) entry which is preliminary data.</text>
</comment>
<proteinExistence type="predicted"/>
<dbReference type="EMBL" id="JAUSTP010000034">
    <property type="protein sequence ID" value="MDQ0191196.1"/>
    <property type="molecule type" value="Genomic_DNA"/>
</dbReference>
<dbReference type="Proteomes" id="UP001232973">
    <property type="component" value="Unassembled WGS sequence"/>
</dbReference>
<feature type="domain" description="Sin" evidence="1">
    <location>
        <begin position="1"/>
        <end position="39"/>
    </location>
</feature>
<name>A0ABT9XLL1_9BACL</name>
<dbReference type="SUPFAM" id="SSF47406">
    <property type="entry name" value="SinR repressor dimerisation domain-like"/>
    <property type="match status" value="1"/>
</dbReference>
<evidence type="ECO:0000313" key="2">
    <source>
        <dbReference type="EMBL" id="MDQ0191196.1"/>
    </source>
</evidence>
<organism evidence="2 3">
    <name type="scientific">Alicyclobacillus cycloheptanicus</name>
    <dbReference type="NCBI Taxonomy" id="1457"/>
    <lineage>
        <taxon>Bacteria</taxon>
        <taxon>Bacillati</taxon>
        <taxon>Bacillota</taxon>
        <taxon>Bacilli</taxon>
        <taxon>Bacillales</taxon>
        <taxon>Alicyclobacillaceae</taxon>
        <taxon>Alicyclobacillus</taxon>
    </lineage>
</organism>
<sequence length="46" mass="5464">MDEVRAVEEFDEEWLELVLLARHIGLTVEEVRTFLRMKEAVGENNF</sequence>
<dbReference type="InterPro" id="IPR036281">
    <property type="entry name" value="SinR/SinI_dimer_dom_sf"/>
</dbReference>
<keyword evidence="3" id="KW-1185">Reference proteome</keyword>
<keyword evidence="2" id="KW-0238">DNA-binding</keyword>
<dbReference type="RefSeq" id="WP_274456893.1">
    <property type="nucleotide sequence ID" value="NZ_CP067097.1"/>
</dbReference>
<gene>
    <name evidence="2" type="ORF">J2S03_003065</name>
</gene>
<dbReference type="InterPro" id="IPR010981">
    <property type="entry name" value="SinR/SinI_dimer_dom"/>
</dbReference>
<dbReference type="PROSITE" id="PS51500">
    <property type="entry name" value="SIN"/>
    <property type="match status" value="1"/>
</dbReference>
<evidence type="ECO:0000259" key="1">
    <source>
        <dbReference type="PROSITE" id="PS51500"/>
    </source>
</evidence>
<evidence type="ECO:0000313" key="3">
    <source>
        <dbReference type="Proteomes" id="UP001232973"/>
    </source>
</evidence>
<reference evidence="2 3" key="1">
    <citation type="submission" date="2023-07" db="EMBL/GenBank/DDBJ databases">
        <title>Genomic Encyclopedia of Type Strains, Phase IV (KMG-IV): sequencing the most valuable type-strain genomes for metagenomic binning, comparative biology and taxonomic classification.</title>
        <authorList>
            <person name="Goeker M."/>
        </authorList>
    </citation>
    <scope>NUCLEOTIDE SEQUENCE [LARGE SCALE GENOMIC DNA]</scope>
    <source>
        <strain evidence="2 3">DSM 4006</strain>
    </source>
</reference>
<dbReference type="GO" id="GO:0003677">
    <property type="term" value="F:DNA binding"/>
    <property type="evidence" value="ECO:0007669"/>
    <property type="project" value="UniProtKB-KW"/>
</dbReference>
<dbReference type="Pfam" id="PF08671">
    <property type="entry name" value="SinI"/>
    <property type="match status" value="1"/>
</dbReference>